<dbReference type="PANTHER" id="PTHR23278">
    <property type="entry name" value="SIDESTEP PROTEIN"/>
    <property type="match status" value="1"/>
</dbReference>
<dbReference type="STRING" id="69004.A0A182QX17"/>
<evidence type="ECO:0000313" key="1">
    <source>
        <dbReference type="EnsemblMetazoa" id="AFAF018582-PA"/>
    </source>
</evidence>
<name>A0A182QX17_9DIPT</name>
<keyword evidence="2" id="KW-1185">Reference proteome</keyword>
<reference evidence="2" key="1">
    <citation type="submission" date="2014-01" db="EMBL/GenBank/DDBJ databases">
        <title>The Genome Sequence of Anopheles farauti FAR1 (V2).</title>
        <authorList>
            <consortium name="The Broad Institute Genomics Platform"/>
            <person name="Neafsey D.E."/>
            <person name="Besansky N."/>
            <person name="Howell P."/>
            <person name="Walton C."/>
            <person name="Young S.K."/>
            <person name="Zeng Q."/>
            <person name="Gargeya S."/>
            <person name="Fitzgerald M."/>
            <person name="Haas B."/>
            <person name="Abouelleil A."/>
            <person name="Allen A.W."/>
            <person name="Alvarado L."/>
            <person name="Arachchi H.M."/>
            <person name="Berlin A.M."/>
            <person name="Chapman S.B."/>
            <person name="Gainer-Dewar J."/>
            <person name="Goldberg J."/>
            <person name="Griggs A."/>
            <person name="Gujja S."/>
            <person name="Hansen M."/>
            <person name="Howarth C."/>
            <person name="Imamovic A."/>
            <person name="Ireland A."/>
            <person name="Larimer J."/>
            <person name="McCowan C."/>
            <person name="Murphy C."/>
            <person name="Pearson M."/>
            <person name="Poon T.W."/>
            <person name="Priest M."/>
            <person name="Roberts A."/>
            <person name="Saif S."/>
            <person name="Shea T."/>
            <person name="Sisk P."/>
            <person name="Sykes S."/>
            <person name="Wortman J."/>
            <person name="Nusbaum C."/>
            <person name="Birren B."/>
        </authorList>
    </citation>
    <scope>NUCLEOTIDE SEQUENCE [LARGE SCALE GENOMIC DNA]</scope>
    <source>
        <strain evidence="2">FAR1</strain>
    </source>
</reference>
<evidence type="ECO:0000313" key="2">
    <source>
        <dbReference type="Proteomes" id="UP000075886"/>
    </source>
</evidence>
<accession>A0A182QX17</accession>
<proteinExistence type="predicted"/>
<dbReference type="Proteomes" id="UP000075886">
    <property type="component" value="Unassembled WGS sequence"/>
</dbReference>
<dbReference type="EMBL" id="AXCN02000183">
    <property type="status" value="NOT_ANNOTATED_CDS"/>
    <property type="molecule type" value="Genomic_DNA"/>
</dbReference>
<dbReference type="EnsemblMetazoa" id="AFAF018582-RA">
    <property type="protein sequence ID" value="AFAF018582-PA"/>
    <property type="gene ID" value="AFAF018582"/>
</dbReference>
<organism evidence="1 2">
    <name type="scientific">Anopheles farauti</name>
    <dbReference type="NCBI Taxonomy" id="69004"/>
    <lineage>
        <taxon>Eukaryota</taxon>
        <taxon>Metazoa</taxon>
        <taxon>Ecdysozoa</taxon>
        <taxon>Arthropoda</taxon>
        <taxon>Hexapoda</taxon>
        <taxon>Insecta</taxon>
        <taxon>Pterygota</taxon>
        <taxon>Neoptera</taxon>
        <taxon>Endopterygota</taxon>
        <taxon>Diptera</taxon>
        <taxon>Nematocera</taxon>
        <taxon>Culicoidea</taxon>
        <taxon>Culicidae</taxon>
        <taxon>Anophelinae</taxon>
        <taxon>Anopheles</taxon>
    </lineage>
</organism>
<dbReference type="AlphaFoldDB" id="A0A182QX17"/>
<protein>
    <submittedName>
        <fullName evidence="1">Uncharacterized protein</fullName>
    </submittedName>
</protein>
<dbReference type="PANTHER" id="PTHR23278:SF19">
    <property type="entry name" value="OBSCURIN"/>
    <property type="match status" value="1"/>
</dbReference>
<reference evidence="1" key="2">
    <citation type="submission" date="2020-05" db="UniProtKB">
        <authorList>
            <consortium name="EnsemblMetazoa"/>
        </authorList>
    </citation>
    <scope>IDENTIFICATION</scope>
    <source>
        <strain evidence="1">FAR1</strain>
    </source>
</reference>
<dbReference type="VEuPathDB" id="VectorBase:AFAF018582"/>
<dbReference type="SUPFAM" id="SSF49265">
    <property type="entry name" value="Fibronectin type III"/>
    <property type="match status" value="1"/>
</dbReference>
<dbReference type="InterPro" id="IPR036116">
    <property type="entry name" value="FN3_sf"/>
</dbReference>
<sequence>MASVPPDESVLRAAAELDYGTIMCWADNVVGQQKEPCVFHLIAAGKPEMPYNCSLVNQTSESLEVDCAEGFDGGQRQWFVMEIYDQQTHALLANVSSKLPIFTVNGLDAGLLLKIVIYATNVRGRSEPILLQAYTLKAAEKQTELKRNCLGASLRGRFENGKAACQYMQTGSANELGSRHIQWTMKPRSGLLLKLERIHATRRDHQASSSTIINTTIIITVHFRTGWGQRNRLRQQNNGSIASSKWICCGGVSFRAVRLRPNQSQPATPERWFGGWDFDHVPLDIISTSIQFTESRLKDGSDSRAS</sequence>